<protein>
    <submittedName>
        <fullName evidence="3">EamA family transporter</fullName>
    </submittedName>
</protein>
<feature type="transmembrane region" description="Helical" evidence="1">
    <location>
        <begin position="85"/>
        <end position="105"/>
    </location>
</feature>
<feature type="transmembrane region" description="Helical" evidence="1">
    <location>
        <begin position="254"/>
        <end position="274"/>
    </location>
</feature>
<feature type="transmembrane region" description="Helical" evidence="1">
    <location>
        <begin position="167"/>
        <end position="184"/>
    </location>
</feature>
<feature type="domain" description="EamA" evidence="2">
    <location>
        <begin position="24"/>
        <end position="156"/>
    </location>
</feature>
<evidence type="ECO:0000256" key="1">
    <source>
        <dbReference type="SAM" id="Phobius"/>
    </source>
</evidence>
<feature type="transmembrane region" description="Helical" evidence="1">
    <location>
        <begin position="26"/>
        <end position="46"/>
    </location>
</feature>
<dbReference type="Proteomes" id="UP000234271">
    <property type="component" value="Chromosome"/>
</dbReference>
<dbReference type="RefSeq" id="WP_083991513.1">
    <property type="nucleotide sequence ID" value="NZ_CP012373.2"/>
</dbReference>
<dbReference type="SUPFAM" id="SSF103481">
    <property type="entry name" value="Multidrug resistance efflux transporter EmrE"/>
    <property type="match status" value="2"/>
</dbReference>
<organism evidence="3 4">
    <name type="scientific">Beggiatoa leptomitoformis</name>
    <dbReference type="NCBI Taxonomy" id="288004"/>
    <lineage>
        <taxon>Bacteria</taxon>
        <taxon>Pseudomonadati</taxon>
        <taxon>Pseudomonadota</taxon>
        <taxon>Gammaproteobacteria</taxon>
        <taxon>Thiotrichales</taxon>
        <taxon>Thiotrichaceae</taxon>
        <taxon>Beggiatoa</taxon>
    </lineage>
</organism>
<dbReference type="InterPro" id="IPR037185">
    <property type="entry name" value="EmrE-like"/>
</dbReference>
<dbReference type="GO" id="GO:0016020">
    <property type="term" value="C:membrane"/>
    <property type="evidence" value="ECO:0007669"/>
    <property type="project" value="InterPro"/>
</dbReference>
<keyword evidence="1" id="KW-0472">Membrane</keyword>
<evidence type="ECO:0000313" key="4">
    <source>
        <dbReference type="Proteomes" id="UP000234271"/>
    </source>
</evidence>
<dbReference type="STRING" id="288004.AL038_12075"/>
<feature type="transmembrane region" description="Helical" evidence="1">
    <location>
        <begin position="111"/>
        <end position="129"/>
    </location>
</feature>
<feature type="transmembrane region" description="Helical" evidence="1">
    <location>
        <begin position="228"/>
        <end position="247"/>
    </location>
</feature>
<feature type="transmembrane region" description="Helical" evidence="1">
    <location>
        <begin position="280"/>
        <end position="298"/>
    </location>
</feature>
<sequence>MRNPIGKPLPTTAPHLAETQQPWRGISLLLAAVLLLACMDATTKFLTTQYDVPMIAAMRYIVHCSLMIIILAPSQGKRLIKTQRTGWVIVRGASLVIATLFIGLALQRMPIAETTSIIFLSPLIVVLLARPLLGEHIGALGWVAVIMGLIGTLLIVRPTSGLDTLGVIYALGAAVATVVYQLLSRMLASSEHTISLLFYAALIGAFSFGLSLPWFWQGIQPSWQDYLLFISIGIYGGLGHFLFTAAYQHAPASVLAPMNYVQLLWAGLLGWLVFQHIPDQLSLLGMTVVAASGVLVVLKSRLPRLQTASTDLA</sequence>
<evidence type="ECO:0000313" key="3">
    <source>
        <dbReference type="EMBL" id="AUI70624.2"/>
    </source>
</evidence>
<proteinExistence type="predicted"/>
<evidence type="ECO:0000259" key="2">
    <source>
        <dbReference type="Pfam" id="PF00892"/>
    </source>
</evidence>
<dbReference type="Pfam" id="PF00892">
    <property type="entry name" value="EamA"/>
    <property type="match status" value="2"/>
</dbReference>
<feature type="transmembrane region" description="Helical" evidence="1">
    <location>
        <begin position="52"/>
        <end position="73"/>
    </location>
</feature>
<keyword evidence="4" id="KW-1185">Reference proteome</keyword>
<gene>
    <name evidence="3" type="ORF">BLE401_12190</name>
</gene>
<keyword evidence="1" id="KW-1133">Transmembrane helix</keyword>
<name>A0A2N9YJG4_9GAMM</name>
<reference evidence="4" key="1">
    <citation type="submission" date="2016-12" db="EMBL/GenBank/DDBJ databases">
        <title>Complete Genome Sequence of Beggiatoa leptomitiformis D-401.</title>
        <authorList>
            <person name="Fomenkov A."/>
            <person name="Vincze T."/>
            <person name="Grabovich M."/>
            <person name="Anton B.P."/>
            <person name="Dubinina G."/>
            <person name="Orlova M."/>
            <person name="Belousova E."/>
            <person name="Roberts R.J."/>
        </authorList>
    </citation>
    <scope>NUCLEOTIDE SEQUENCE [LARGE SCALE GENOMIC DNA]</scope>
    <source>
        <strain evidence="4">D-401</strain>
    </source>
</reference>
<keyword evidence="1" id="KW-0812">Transmembrane</keyword>
<feature type="transmembrane region" description="Helical" evidence="1">
    <location>
        <begin position="196"/>
        <end position="216"/>
    </location>
</feature>
<feature type="transmembrane region" description="Helical" evidence="1">
    <location>
        <begin position="136"/>
        <end position="155"/>
    </location>
</feature>
<dbReference type="AlphaFoldDB" id="A0A2N9YJG4"/>
<accession>A0A2N9YJG4</accession>
<dbReference type="InterPro" id="IPR000620">
    <property type="entry name" value="EamA_dom"/>
</dbReference>
<dbReference type="PANTHER" id="PTHR22911">
    <property type="entry name" value="ACYL-MALONYL CONDENSING ENZYME-RELATED"/>
    <property type="match status" value="1"/>
</dbReference>
<dbReference type="OrthoDB" id="6115788at2"/>
<dbReference type="PANTHER" id="PTHR22911:SF103">
    <property type="entry name" value="BLR2811 PROTEIN"/>
    <property type="match status" value="1"/>
</dbReference>
<feature type="domain" description="EamA" evidence="2">
    <location>
        <begin position="165"/>
        <end position="297"/>
    </location>
</feature>
<dbReference type="EMBL" id="CP018889">
    <property type="protein sequence ID" value="AUI70624.2"/>
    <property type="molecule type" value="Genomic_DNA"/>
</dbReference>